<keyword evidence="3" id="KW-1185">Reference proteome</keyword>
<proteinExistence type="predicted"/>
<name>A0ABS9UAU8_9BACL</name>
<keyword evidence="1" id="KW-1133">Transmembrane helix</keyword>
<evidence type="ECO:0000256" key="1">
    <source>
        <dbReference type="SAM" id="Phobius"/>
    </source>
</evidence>
<keyword evidence="1" id="KW-0472">Membrane</keyword>
<keyword evidence="1" id="KW-0812">Transmembrane</keyword>
<evidence type="ECO:0000313" key="2">
    <source>
        <dbReference type="EMBL" id="MCH7321457.1"/>
    </source>
</evidence>
<reference evidence="2 3" key="1">
    <citation type="submission" date="2022-03" db="EMBL/GenBank/DDBJ databases">
        <authorList>
            <person name="Jo J.-H."/>
            <person name="Im W.-T."/>
        </authorList>
    </citation>
    <scope>NUCLEOTIDE SEQUENCE [LARGE SCALE GENOMIC DNA]</scope>
    <source>
        <strain evidence="2 3">MA9</strain>
    </source>
</reference>
<feature type="transmembrane region" description="Helical" evidence="1">
    <location>
        <begin position="6"/>
        <end position="24"/>
    </location>
</feature>
<dbReference type="RefSeq" id="WP_241368485.1">
    <property type="nucleotide sequence ID" value="NZ_JAKZFC010000001.1"/>
</dbReference>
<evidence type="ECO:0000313" key="3">
    <source>
        <dbReference type="Proteomes" id="UP001316087"/>
    </source>
</evidence>
<organism evidence="2 3">
    <name type="scientific">Solibacillus palustris</name>
    <dbReference type="NCBI Taxonomy" id="2908203"/>
    <lineage>
        <taxon>Bacteria</taxon>
        <taxon>Bacillati</taxon>
        <taxon>Bacillota</taxon>
        <taxon>Bacilli</taxon>
        <taxon>Bacillales</taxon>
        <taxon>Caryophanaceae</taxon>
        <taxon>Solibacillus</taxon>
    </lineage>
</organism>
<gene>
    <name evidence="2" type="ORF">LZ480_06075</name>
</gene>
<accession>A0ABS9UAU8</accession>
<comment type="caution">
    <text evidence="2">The sequence shown here is derived from an EMBL/GenBank/DDBJ whole genome shotgun (WGS) entry which is preliminary data.</text>
</comment>
<dbReference type="EMBL" id="JAKZFC010000001">
    <property type="protein sequence ID" value="MCH7321457.1"/>
    <property type="molecule type" value="Genomic_DNA"/>
</dbReference>
<protein>
    <submittedName>
        <fullName evidence="2">Uncharacterized protein</fullName>
    </submittedName>
</protein>
<dbReference type="Proteomes" id="UP001316087">
    <property type="component" value="Unassembled WGS sequence"/>
</dbReference>
<sequence>MVHKIVYPVLIFIVFVLLAIVIYLNHRNATNDFYHLRLSGESPHWELDGYQVDLTSGILNSGNGKLRFKTRENDYTTNYFVFEMNAVINKKYITLQSKAVSGPEDFKNEIDTGAIEGPPPITKDGKSITFKDIDKIYAVIHWEGQDDGIAHKEIIDLYELDNKN</sequence>